<evidence type="ECO:0000313" key="9">
    <source>
        <dbReference type="EMBL" id="TBN52598.1"/>
    </source>
</evidence>
<dbReference type="SMART" id="SM00448">
    <property type="entry name" value="REC"/>
    <property type="match status" value="1"/>
</dbReference>
<dbReference type="InterPro" id="IPR000673">
    <property type="entry name" value="Sig_transdc_resp-reg_Me-estase"/>
</dbReference>
<keyword evidence="4 6" id="KW-0597">Phosphoprotein</keyword>
<comment type="catalytic activity">
    <reaction evidence="4">
        <text>L-glutaminyl-[protein] + H2O = L-glutamyl-[protein] + NH4(+)</text>
        <dbReference type="Rhea" id="RHEA:16441"/>
        <dbReference type="Rhea" id="RHEA-COMP:10207"/>
        <dbReference type="Rhea" id="RHEA-COMP:10208"/>
        <dbReference type="ChEBI" id="CHEBI:15377"/>
        <dbReference type="ChEBI" id="CHEBI:28938"/>
        <dbReference type="ChEBI" id="CHEBI:29973"/>
        <dbReference type="ChEBI" id="CHEBI:30011"/>
        <dbReference type="EC" id="3.5.1.44"/>
    </reaction>
</comment>
<dbReference type="Pfam" id="PF01339">
    <property type="entry name" value="CheB_methylest"/>
    <property type="match status" value="1"/>
</dbReference>
<evidence type="ECO:0000313" key="10">
    <source>
        <dbReference type="Proteomes" id="UP000291613"/>
    </source>
</evidence>
<comment type="subcellular location">
    <subcellularLocation>
        <location evidence="4">Cytoplasm</location>
    </subcellularLocation>
</comment>
<protein>
    <recommendedName>
        <fullName evidence="4">Protein-glutamate methylesterase/protein-glutamine glutaminase</fullName>
        <ecNumber evidence="4">3.1.1.61</ecNumber>
        <ecNumber evidence="4">3.5.1.44</ecNumber>
    </recommendedName>
</protein>
<dbReference type="InterPro" id="IPR035909">
    <property type="entry name" value="CheB_C"/>
</dbReference>
<evidence type="ECO:0000256" key="2">
    <source>
        <dbReference type="ARBA" id="ARBA00022801"/>
    </source>
</evidence>
<dbReference type="OrthoDB" id="9793421at2"/>
<feature type="modified residue" description="4-aspartylphosphate" evidence="4 6">
    <location>
        <position position="66"/>
    </location>
</feature>
<dbReference type="EC" id="3.5.1.44" evidence="4"/>
<proteinExistence type="inferred from homology"/>
<dbReference type="InterPro" id="IPR001789">
    <property type="entry name" value="Sig_transdc_resp-reg_receiver"/>
</dbReference>
<dbReference type="EMBL" id="SIUB01000005">
    <property type="protein sequence ID" value="TBN52598.1"/>
    <property type="molecule type" value="Genomic_DNA"/>
</dbReference>
<keyword evidence="2 4" id="KW-0378">Hydrolase</keyword>
<evidence type="ECO:0000259" key="8">
    <source>
        <dbReference type="PROSITE" id="PS50122"/>
    </source>
</evidence>
<feature type="active site" evidence="4 5">
    <location>
        <position position="194"/>
    </location>
</feature>
<feature type="domain" description="Response regulatory" evidence="7">
    <location>
        <begin position="15"/>
        <end position="133"/>
    </location>
</feature>
<dbReference type="InterPro" id="IPR008248">
    <property type="entry name" value="CheB-like"/>
</dbReference>
<comment type="PTM">
    <text evidence="4">Phosphorylated by CheA. Phosphorylation of the N-terminal regulatory domain activates the methylesterase activity.</text>
</comment>
<dbReference type="PROSITE" id="PS50110">
    <property type="entry name" value="RESPONSE_REGULATORY"/>
    <property type="match status" value="1"/>
</dbReference>
<dbReference type="AlphaFoldDB" id="A0A4Q9GJG1"/>
<feature type="active site" evidence="4 5">
    <location>
        <position position="318"/>
    </location>
</feature>
<dbReference type="NCBIfam" id="NF001965">
    <property type="entry name" value="PRK00742.1"/>
    <property type="match status" value="1"/>
</dbReference>
<dbReference type="CDD" id="cd17541">
    <property type="entry name" value="REC_CheB-like"/>
    <property type="match status" value="1"/>
</dbReference>
<dbReference type="SUPFAM" id="SSF52172">
    <property type="entry name" value="CheY-like"/>
    <property type="match status" value="1"/>
</dbReference>
<keyword evidence="4" id="KW-0963">Cytoplasm</keyword>
<dbReference type="SUPFAM" id="SSF52738">
    <property type="entry name" value="Methylesterase CheB, C-terminal domain"/>
    <property type="match status" value="1"/>
</dbReference>
<sequence length="378" mass="39005">MAAVALPVSAAEIIRVMIVDDSVVIRSILTRWLSEAPGFEIVAAHRTGRAAVEDVTRAKPHVVVLDIEMPDMDGLTALPLLLKATPGVAVLMASALTRRNAEVSLRCLAMGAADYVAKPEASQSGQDEYRRGLVAKVRGLGEAVLRREDRRPAYRPAAPRIAAVAPVRVPQAAAPAAMRKPSLVRPKALAIGSSTGGPKALETVLMSLGPQLASVPVIITQHMPATFTAVLAEHLGRATGRPAHEAIDGETLQPGVIYVAPGGRHLKIARRGGSVVAALSDDPPENFCRPSVDPMFRSAAEVYGPALLAVVLTGMGSDGAASSRAVVGAGGTVIAQDEATSVVWGMPGATVAAGSCSAVLPLQSIGPKIARLLSGDAK</sequence>
<feature type="active site" evidence="4 5">
    <location>
        <position position="222"/>
    </location>
</feature>
<dbReference type="GO" id="GO:0006935">
    <property type="term" value="P:chemotaxis"/>
    <property type="evidence" value="ECO:0007669"/>
    <property type="project" value="UniProtKB-UniRule"/>
</dbReference>
<dbReference type="GO" id="GO:0050568">
    <property type="term" value="F:protein-glutamine glutaminase activity"/>
    <property type="evidence" value="ECO:0007669"/>
    <property type="project" value="UniProtKB-UniRule"/>
</dbReference>
<dbReference type="HAMAP" id="MF_00099">
    <property type="entry name" value="CheB_chemtxs"/>
    <property type="match status" value="1"/>
</dbReference>
<evidence type="ECO:0000256" key="4">
    <source>
        <dbReference type="HAMAP-Rule" id="MF_00099"/>
    </source>
</evidence>
<dbReference type="PANTHER" id="PTHR42872:SF3">
    <property type="entry name" value="PROTEIN-GLUTAMATE METHYLESTERASE_PROTEIN-GLUTAMINE GLUTAMINASE 1"/>
    <property type="match status" value="1"/>
</dbReference>
<dbReference type="GO" id="GO:0005737">
    <property type="term" value="C:cytoplasm"/>
    <property type="evidence" value="ECO:0007669"/>
    <property type="project" value="UniProtKB-SubCell"/>
</dbReference>
<comment type="domain">
    <text evidence="4">Contains a C-terminal catalytic domain, and an N-terminal region which modulates catalytic activity.</text>
</comment>
<feature type="domain" description="CheB-type methylesterase" evidence="8">
    <location>
        <begin position="182"/>
        <end position="376"/>
    </location>
</feature>
<dbReference type="PROSITE" id="PS50122">
    <property type="entry name" value="CHEB"/>
    <property type="match status" value="1"/>
</dbReference>
<comment type="similarity">
    <text evidence="4">Belongs to the CheB family.</text>
</comment>
<dbReference type="CDD" id="cd16432">
    <property type="entry name" value="CheB_Rec"/>
    <property type="match status" value="1"/>
</dbReference>
<dbReference type="InterPro" id="IPR011006">
    <property type="entry name" value="CheY-like_superfamily"/>
</dbReference>
<name>A0A4Q9GJG1_9HYPH</name>
<keyword evidence="10" id="KW-1185">Reference proteome</keyword>
<evidence type="ECO:0000256" key="6">
    <source>
        <dbReference type="PROSITE-ProRule" id="PRU00169"/>
    </source>
</evidence>
<evidence type="ECO:0000256" key="1">
    <source>
        <dbReference type="ARBA" id="ARBA00022500"/>
    </source>
</evidence>
<evidence type="ECO:0000256" key="3">
    <source>
        <dbReference type="ARBA" id="ARBA00048267"/>
    </source>
</evidence>
<keyword evidence="1 4" id="KW-0145">Chemotaxis</keyword>
<evidence type="ECO:0000259" key="7">
    <source>
        <dbReference type="PROSITE" id="PS50110"/>
    </source>
</evidence>
<comment type="caution">
    <text evidence="9">The sequence shown here is derived from an EMBL/GenBank/DDBJ whole genome shotgun (WGS) entry which is preliminary data.</text>
</comment>
<dbReference type="PANTHER" id="PTHR42872">
    <property type="entry name" value="PROTEIN-GLUTAMATE METHYLESTERASE/PROTEIN-GLUTAMINE GLUTAMINASE"/>
    <property type="match status" value="1"/>
</dbReference>
<dbReference type="Gene3D" id="3.40.50.180">
    <property type="entry name" value="Methylesterase CheB, C-terminal domain"/>
    <property type="match status" value="1"/>
</dbReference>
<organism evidence="9 10">
    <name type="scientific">Hansschlegelia quercus</name>
    <dbReference type="NCBI Taxonomy" id="2528245"/>
    <lineage>
        <taxon>Bacteria</taxon>
        <taxon>Pseudomonadati</taxon>
        <taxon>Pseudomonadota</taxon>
        <taxon>Alphaproteobacteria</taxon>
        <taxon>Hyphomicrobiales</taxon>
        <taxon>Methylopilaceae</taxon>
        <taxon>Hansschlegelia</taxon>
    </lineage>
</organism>
<dbReference type="GO" id="GO:0008984">
    <property type="term" value="F:protein-glutamate methylesterase activity"/>
    <property type="evidence" value="ECO:0007669"/>
    <property type="project" value="UniProtKB-UniRule"/>
</dbReference>
<dbReference type="GO" id="GO:0000156">
    <property type="term" value="F:phosphorelay response regulator activity"/>
    <property type="evidence" value="ECO:0007669"/>
    <property type="project" value="InterPro"/>
</dbReference>
<dbReference type="EC" id="3.1.1.61" evidence="4"/>
<dbReference type="PIRSF" id="PIRSF000876">
    <property type="entry name" value="RR_chemtxs_CheB"/>
    <property type="match status" value="1"/>
</dbReference>
<comment type="catalytic activity">
    <reaction evidence="3 4">
        <text>[protein]-L-glutamate 5-O-methyl ester + H2O = L-glutamyl-[protein] + methanol + H(+)</text>
        <dbReference type="Rhea" id="RHEA:23236"/>
        <dbReference type="Rhea" id="RHEA-COMP:10208"/>
        <dbReference type="Rhea" id="RHEA-COMP:10311"/>
        <dbReference type="ChEBI" id="CHEBI:15377"/>
        <dbReference type="ChEBI" id="CHEBI:15378"/>
        <dbReference type="ChEBI" id="CHEBI:17790"/>
        <dbReference type="ChEBI" id="CHEBI:29973"/>
        <dbReference type="ChEBI" id="CHEBI:82795"/>
        <dbReference type="EC" id="3.1.1.61"/>
    </reaction>
</comment>
<dbReference type="Pfam" id="PF00072">
    <property type="entry name" value="Response_reg"/>
    <property type="match status" value="1"/>
</dbReference>
<accession>A0A4Q9GJG1</accession>
<evidence type="ECO:0000256" key="5">
    <source>
        <dbReference type="PROSITE-ProRule" id="PRU00050"/>
    </source>
</evidence>
<reference evidence="9 10" key="1">
    <citation type="submission" date="2019-02" db="EMBL/GenBank/DDBJ databases">
        <title>Hansschlegelia quercus sp. nov., a novel methylotrophic bacterium from buds of oak (Quercus robur L.).</title>
        <authorList>
            <person name="Agafonova N.V."/>
            <person name="Kaparullina E.N."/>
            <person name="Grouzdev D.S."/>
            <person name="Doronina N.V."/>
        </authorList>
    </citation>
    <scope>NUCLEOTIDE SEQUENCE [LARGE SCALE GENOMIC DNA]</scope>
    <source>
        <strain evidence="9 10">Dub</strain>
    </source>
</reference>
<dbReference type="Proteomes" id="UP000291613">
    <property type="component" value="Unassembled WGS sequence"/>
</dbReference>
<comment type="function">
    <text evidence="4">Involved in chemotaxis. Part of a chemotaxis signal transduction system that modulates chemotaxis in response to various stimuli. Catalyzes the demethylation of specific methylglutamate residues introduced into the chemoreceptors (methyl-accepting chemotaxis proteins or MCP) by CheR. Also mediates the irreversible deamidation of specific glutamine residues to glutamic acid.</text>
</comment>
<gene>
    <name evidence="4" type="primary">cheB</name>
    <name evidence="9" type="ORF">EYR15_12300</name>
</gene>
<dbReference type="Gene3D" id="3.40.50.2300">
    <property type="match status" value="1"/>
</dbReference>
<dbReference type="RefSeq" id="WP_131003830.1">
    <property type="nucleotide sequence ID" value="NZ_JBHSZR010000013.1"/>
</dbReference>